<dbReference type="RefSeq" id="XP_055861114.1">
    <property type="nucleotide sequence ID" value="XM_056005139.1"/>
</dbReference>
<dbReference type="FunFam" id="2.40.10.10:FF:000068">
    <property type="entry name" value="transmembrane protease serine 2"/>
    <property type="match status" value="1"/>
</dbReference>
<dbReference type="OrthoDB" id="10059102at2759"/>
<comment type="similarity">
    <text evidence="2">Belongs to the peptidase S1 family. CLIP subfamily.</text>
</comment>
<organism evidence="5 6">
    <name type="scientific">Biomphalaria glabrata</name>
    <name type="common">Bloodfluke planorb</name>
    <name type="synonym">Freshwater snail</name>
    <dbReference type="NCBI Taxonomy" id="6526"/>
    <lineage>
        <taxon>Eukaryota</taxon>
        <taxon>Metazoa</taxon>
        <taxon>Spiralia</taxon>
        <taxon>Lophotrochozoa</taxon>
        <taxon>Mollusca</taxon>
        <taxon>Gastropoda</taxon>
        <taxon>Heterobranchia</taxon>
        <taxon>Euthyneura</taxon>
        <taxon>Panpulmonata</taxon>
        <taxon>Hygrophila</taxon>
        <taxon>Lymnaeoidea</taxon>
        <taxon>Planorbidae</taxon>
        <taxon>Biomphalaria</taxon>
    </lineage>
</organism>
<protein>
    <submittedName>
        <fullName evidence="6">Fibrinolytic enzyme, isozyme C-like isoform X1</fullName>
    </submittedName>
</protein>
<evidence type="ECO:0000313" key="5">
    <source>
        <dbReference type="Proteomes" id="UP001165740"/>
    </source>
</evidence>
<dbReference type="Pfam" id="PF00089">
    <property type="entry name" value="Trypsin"/>
    <property type="match status" value="1"/>
</dbReference>
<name>A0A9W2YED2_BIOGL</name>
<sequence>MIVLILTSLFISLNVMEMSTGIAIGSLGMPGKRIVNGQNASMFEIPYQTQLQIRFYGVWRQWCGGVLVTPNKVFTAAHCLDDTTADNYRVVVGAINLYGPSNEYEQTHYVSRIDTYEPITREITVTDPHDIAVITLATSATLNRNVQLARLSKNVKTKPASQCMMSGWGYTNLSLPKPNTLQKAFIVVVPDYVCSGAYPVAKAVMEAGLFICVYNYIGPSITRSIPCKADSGGPLMCGPNKDELVGVLSRGPKDCVGNAPALYVNISAYRDWLADKL</sequence>
<dbReference type="Proteomes" id="UP001165740">
    <property type="component" value="Chromosome 12"/>
</dbReference>
<dbReference type="GO" id="GO:0004252">
    <property type="term" value="F:serine-type endopeptidase activity"/>
    <property type="evidence" value="ECO:0007669"/>
    <property type="project" value="InterPro"/>
</dbReference>
<keyword evidence="5" id="KW-1185">Reference proteome</keyword>
<feature type="chain" id="PRO_5040799260" evidence="3">
    <location>
        <begin position="22"/>
        <end position="277"/>
    </location>
</feature>
<dbReference type="InterPro" id="IPR001314">
    <property type="entry name" value="Peptidase_S1A"/>
</dbReference>
<feature type="signal peptide" evidence="3">
    <location>
        <begin position="1"/>
        <end position="21"/>
    </location>
</feature>
<proteinExistence type="inferred from homology"/>
<dbReference type="Gene3D" id="2.40.10.10">
    <property type="entry name" value="Trypsin-like serine proteases"/>
    <property type="match status" value="1"/>
</dbReference>
<dbReference type="InterPro" id="IPR051487">
    <property type="entry name" value="Ser/Thr_Proteases_Immune/Dev"/>
</dbReference>
<dbReference type="SUPFAM" id="SSF50494">
    <property type="entry name" value="Trypsin-like serine proteases"/>
    <property type="match status" value="1"/>
</dbReference>
<dbReference type="InterPro" id="IPR001254">
    <property type="entry name" value="Trypsin_dom"/>
</dbReference>
<keyword evidence="1" id="KW-1015">Disulfide bond</keyword>
<dbReference type="PRINTS" id="PR00722">
    <property type="entry name" value="CHYMOTRYPSIN"/>
</dbReference>
<dbReference type="InterPro" id="IPR043504">
    <property type="entry name" value="Peptidase_S1_PA_chymotrypsin"/>
</dbReference>
<feature type="domain" description="Peptidase S1" evidence="4">
    <location>
        <begin position="34"/>
        <end position="277"/>
    </location>
</feature>
<evidence type="ECO:0000259" key="4">
    <source>
        <dbReference type="PROSITE" id="PS50240"/>
    </source>
</evidence>
<evidence type="ECO:0000256" key="2">
    <source>
        <dbReference type="ARBA" id="ARBA00024195"/>
    </source>
</evidence>
<dbReference type="AlphaFoldDB" id="A0A9W2YED2"/>
<evidence type="ECO:0000256" key="3">
    <source>
        <dbReference type="SAM" id="SignalP"/>
    </source>
</evidence>
<dbReference type="PANTHER" id="PTHR24256">
    <property type="entry name" value="TRYPTASE-RELATED"/>
    <property type="match status" value="1"/>
</dbReference>
<keyword evidence="3" id="KW-0732">Signal</keyword>
<dbReference type="GeneID" id="106078117"/>
<dbReference type="CDD" id="cd00190">
    <property type="entry name" value="Tryp_SPc"/>
    <property type="match status" value="1"/>
</dbReference>
<dbReference type="PROSITE" id="PS50240">
    <property type="entry name" value="TRYPSIN_DOM"/>
    <property type="match status" value="1"/>
</dbReference>
<gene>
    <name evidence="6" type="primary">LOC106078117</name>
</gene>
<evidence type="ECO:0000256" key="1">
    <source>
        <dbReference type="ARBA" id="ARBA00023157"/>
    </source>
</evidence>
<reference evidence="6" key="1">
    <citation type="submission" date="2025-08" db="UniProtKB">
        <authorList>
            <consortium name="RefSeq"/>
        </authorList>
    </citation>
    <scope>IDENTIFICATION</scope>
</reference>
<accession>A0A9W2YED2</accession>
<dbReference type="GO" id="GO:0006508">
    <property type="term" value="P:proteolysis"/>
    <property type="evidence" value="ECO:0007669"/>
    <property type="project" value="InterPro"/>
</dbReference>
<dbReference type="InterPro" id="IPR009003">
    <property type="entry name" value="Peptidase_S1_PA"/>
</dbReference>
<evidence type="ECO:0000313" key="6">
    <source>
        <dbReference type="RefSeq" id="XP_055861114.1"/>
    </source>
</evidence>
<dbReference type="SMART" id="SM00020">
    <property type="entry name" value="Tryp_SPc"/>
    <property type="match status" value="1"/>
</dbReference>